<feature type="transmembrane region" description="Helical" evidence="2">
    <location>
        <begin position="127"/>
        <end position="148"/>
    </location>
</feature>
<evidence type="ECO:0000256" key="1">
    <source>
        <dbReference type="SAM" id="MobiDB-lite"/>
    </source>
</evidence>
<gene>
    <name evidence="3" type="ORF">BpHYR1_038701</name>
</gene>
<reference evidence="3 4" key="1">
    <citation type="journal article" date="2018" name="Sci. Rep.">
        <title>Genomic signatures of local adaptation to the degree of environmental predictability in rotifers.</title>
        <authorList>
            <person name="Franch-Gras L."/>
            <person name="Hahn C."/>
            <person name="Garcia-Roger E.M."/>
            <person name="Carmona M.J."/>
            <person name="Serra M."/>
            <person name="Gomez A."/>
        </authorList>
    </citation>
    <scope>NUCLEOTIDE SEQUENCE [LARGE SCALE GENOMIC DNA]</scope>
    <source>
        <strain evidence="3">HYR1</strain>
    </source>
</reference>
<organism evidence="3 4">
    <name type="scientific">Brachionus plicatilis</name>
    <name type="common">Marine rotifer</name>
    <name type="synonym">Brachionus muelleri</name>
    <dbReference type="NCBI Taxonomy" id="10195"/>
    <lineage>
        <taxon>Eukaryota</taxon>
        <taxon>Metazoa</taxon>
        <taxon>Spiralia</taxon>
        <taxon>Gnathifera</taxon>
        <taxon>Rotifera</taxon>
        <taxon>Eurotatoria</taxon>
        <taxon>Monogononta</taxon>
        <taxon>Pseudotrocha</taxon>
        <taxon>Ploima</taxon>
        <taxon>Brachionidae</taxon>
        <taxon>Brachionus</taxon>
    </lineage>
</organism>
<protein>
    <recommendedName>
        <fullName evidence="5">Band 7 domain-containing protein</fullName>
    </recommendedName>
</protein>
<keyword evidence="4" id="KW-1185">Reference proteome</keyword>
<dbReference type="AlphaFoldDB" id="A0A3M7SAB5"/>
<comment type="caution">
    <text evidence="3">The sequence shown here is derived from an EMBL/GenBank/DDBJ whole genome shotgun (WGS) entry which is preliminary data.</text>
</comment>
<dbReference type="OrthoDB" id="5986675at2759"/>
<feature type="region of interest" description="Disordered" evidence="1">
    <location>
        <begin position="40"/>
        <end position="60"/>
    </location>
</feature>
<keyword evidence="2" id="KW-1133">Transmembrane helix</keyword>
<evidence type="ECO:0000313" key="3">
    <source>
        <dbReference type="EMBL" id="RNA32575.1"/>
    </source>
</evidence>
<evidence type="ECO:0008006" key="5">
    <source>
        <dbReference type="Google" id="ProtNLM"/>
    </source>
</evidence>
<accession>A0A3M7SAB5</accession>
<name>A0A3M7SAB5_BRAPC</name>
<dbReference type="EMBL" id="REGN01001783">
    <property type="protein sequence ID" value="RNA32575.1"/>
    <property type="molecule type" value="Genomic_DNA"/>
</dbReference>
<proteinExistence type="predicted"/>
<keyword evidence="2" id="KW-0812">Transmembrane</keyword>
<sequence>MDEIPLNDLESSKSDNDENFEEELSAFYSDIDNFCTVQEAETKLDSASESDDENVNKPLIENPEEIIEPIVLEENEDYGPAEPEELGPLLKNEDPVIPEVLNNQEQNEQNNSVVSFHFPKLFIKKKVSIYFFLLGVGLLIYTVPKFFYGVQYDQIALAQSSITGKLHDKAFDSGLHFFYPCINKLNLHYRKFGSDPESLIKSVCLSEIQNIGQKFSIESYRERRLNVRDFFRKQLKKRLENDYFIKFHNLYVHQIKFTKVINNLNLVRMLNGLYKEKAEYEKLTNLTIAETARVVRSVKNAAKEIVENAKANADNLILKKAKYDLYTEMENTHLKYLNRSLSKLFFSTKTQNDTQKTLSFCYLSSLINNENIRIIKPGQEIPENGFSSRSDKLVGILSI</sequence>
<dbReference type="Proteomes" id="UP000276133">
    <property type="component" value="Unassembled WGS sequence"/>
</dbReference>
<evidence type="ECO:0000256" key="2">
    <source>
        <dbReference type="SAM" id="Phobius"/>
    </source>
</evidence>
<keyword evidence="2" id="KW-0472">Membrane</keyword>
<evidence type="ECO:0000313" key="4">
    <source>
        <dbReference type="Proteomes" id="UP000276133"/>
    </source>
</evidence>